<keyword evidence="3" id="KW-1185">Reference proteome</keyword>
<feature type="signal peptide" evidence="1">
    <location>
        <begin position="1"/>
        <end position="19"/>
    </location>
</feature>
<evidence type="ECO:0000313" key="2">
    <source>
        <dbReference type="EMBL" id="GIJ57525.1"/>
    </source>
</evidence>
<keyword evidence="1" id="KW-0732">Signal</keyword>
<organism evidence="2 3">
    <name type="scientific">Virgisporangium aurantiacum</name>
    <dbReference type="NCBI Taxonomy" id="175570"/>
    <lineage>
        <taxon>Bacteria</taxon>
        <taxon>Bacillati</taxon>
        <taxon>Actinomycetota</taxon>
        <taxon>Actinomycetes</taxon>
        <taxon>Micromonosporales</taxon>
        <taxon>Micromonosporaceae</taxon>
        <taxon>Virgisporangium</taxon>
    </lineage>
</organism>
<dbReference type="RefSeq" id="WP_203996937.1">
    <property type="nucleotide sequence ID" value="NZ_BOPG01000032.1"/>
</dbReference>
<reference evidence="2" key="1">
    <citation type="submission" date="2021-01" db="EMBL/GenBank/DDBJ databases">
        <title>Whole genome shotgun sequence of Virgisporangium aurantiacum NBRC 16421.</title>
        <authorList>
            <person name="Komaki H."/>
            <person name="Tamura T."/>
        </authorList>
    </citation>
    <scope>NUCLEOTIDE SEQUENCE</scope>
    <source>
        <strain evidence="2">NBRC 16421</strain>
    </source>
</reference>
<name>A0A8J3Z941_9ACTN</name>
<comment type="caution">
    <text evidence="2">The sequence shown here is derived from an EMBL/GenBank/DDBJ whole genome shotgun (WGS) entry which is preliminary data.</text>
</comment>
<dbReference type="Proteomes" id="UP000612585">
    <property type="component" value="Unassembled WGS sequence"/>
</dbReference>
<dbReference type="EMBL" id="BOPG01000032">
    <property type="protein sequence ID" value="GIJ57525.1"/>
    <property type="molecule type" value="Genomic_DNA"/>
</dbReference>
<protein>
    <recommendedName>
        <fullName evidence="4">Ig-like domain-containing protein</fullName>
    </recommendedName>
</protein>
<dbReference type="AlphaFoldDB" id="A0A8J3Z941"/>
<feature type="chain" id="PRO_5039584667" description="Ig-like domain-containing protein" evidence="1">
    <location>
        <begin position="20"/>
        <end position="356"/>
    </location>
</feature>
<sequence>MRISRILVLVCVLSSIAVAEPAAAAPDPPIGTIVPPIEGYVWGWQPTAASYTSTTGYEHNSAGGAVQITRTGVGRYTVRFVTMAGQGGVAHVSAYGGNTICTVTNWGPVAGDELINLRCFTAAGAAADSRFVAHVSNRKDGAARGYLYSNDATPPVGGYVPLPGYSYDSTGQQIAVFGEGTGSYAVELGAFGQDIGGDWRSGALRVTAYGTTAVTCQVMDPDLFVDPGVLRVRCFDTAGNPANSRFVLSYSRAVVPVSATVDNYGAAPTAAGWSSPGNVAPVITEVDDDGDYIVAFAGAGAAGGHAFAGIMGTPPMYCTIFSWTVSGGALNLRVRCYQPGGGQLNPAVLFTVGFLT</sequence>
<accession>A0A8J3Z941</accession>
<evidence type="ECO:0000256" key="1">
    <source>
        <dbReference type="SAM" id="SignalP"/>
    </source>
</evidence>
<gene>
    <name evidence="2" type="ORF">Vau01_050410</name>
</gene>
<evidence type="ECO:0000313" key="3">
    <source>
        <dbReference type="Proteomes" id="UP000612585"/>
    </source>
</evidence>
<evidence type="ECO:0008006" key="4">
    <source>
        <dbReference type="Google" id="ProtNLM"/>
    </source>
</evidence>
<proteinExistence type="predicted"/>